<dbReference type="Pfam" id="PF01947">
    <property type="entry name" value="Rv2949c-like"/>
    <property type="match status" value="1"/>
</dbReference>
<dbReference type="EMBL" id="MK814615">
    <property type="protein sequence ID" value="QCI04798.1"/>
    <property type="molecule type" value="Genomic_DNA"/>
</dbReference>
<name>A0A4D6WQH3_9FLOR</name>
<gene>
    <name evidence="1" type="primary">ycf21</name>
</gene>
<reference evidence="1" key="2">
    <citation type="submission" date="2019-04" db="EMBL/GenBank/DDBJ databases">
        <authorList>
            <person name="Pasella M."/>
        </authorList>
    </citation>
    <scope>NUCLEOTIDE SEQUENCE</scope>
    <source>
        <strain evidence="1">PD2926</strain>
    </source>
</reference>
<protein>
    <recommendedName>
        <fullName evidence="2">Ycf21</fullName>
    </recommendedName>
</protein>
<accession>A0A4D6WQH3</accession>
<dbReference type="InterPro" id="IPR002800">
    <property type="entry name" value="Rv2949c-like"/>
</dbReference>
<proteinExistence type="predicted"/>
<dbReference type="AlphaFoldDB" id="A0A4D6WQH3"/>
<evidence type="ECO:0008006" key="2">
    <source>
        <dbReference type="Google" id="ProtNLM"/>
    </source>
</evidence>
<evidence type="ECO:0000313" key="1">
    <source>
        <dbReference type="EMBL" id="QCI04798.1"/>
    </source>
</evidence>
<keyword evidence="1" id="KW-0934">Plastid</keyword>
<organism evidence="1">
    <name type="scientific">Bornetia secundiflora</name>
    <dbReference type="NCBI Taxonomy" id="2575637"/>
    <lineage>
        <taxon>Eukaryota</taxon>
        <taxon>Rhodophyta</taxon>
        <taxon>Florideophyceae</taxon>
        <taxon>Rhodymeniophycidae</taxon>
        <taxon>Ceramiales</taxon>
        <taxon>Wrangeliaceae</taxon>
        <taxon>Bornetia</taxon>
    </lineage>
</organism>
<sequence length="184" mass="22036">MHINTILSFHPIWIISLNQTSNTNINFKQLIPIQWQLVLINEGSFTQNLNCLTGMKTQIIIQQKFNFSQSHNKNIRNIRCIWLETSIYTKLTFARSLWFFTGIDQIYVKLNQKKPIGNLFIKSQADIHKFVQEIYYGYCKYLEKSFNIPRPIWGRKCLLYYQGQTYAIIQEFFSPYILHFFYLP</sequence>
<geneLocation type="plastid" evidence="1"/>
<dbReference type="Gene3D" id="3.40.1410.10">
    <property type="entry name" value="Chorismate lyase-like"/>
    <property type="match status" value="1"/>
</dbReference>
<dbReference type="SUPFAM" id="SSF64288">
    <property type="entry name" value="Chorismate lyase-like"/>
    <property type="match status" value="1"/>
</dbReference>
<reference evidence="1" key="1">
    <citation type="journal article" date="2019" name="Mol. Phylogenet. Evol.">
        <title>Morphological evolution and classification of the red algal order Ceramiales inferred using plastid phylogenomics.</title>
        <authorList>
            <person name="Diaz-Tapia P."/>
            <person name="Pasella M.M."/>
            <person name="Verbruggen H."/>
            <person name="Maggs C.A."/>
        </authorList>
    </citation>
    <scope>NUCLEOTIDE SEQUENCE</scope>
    <source>
        <strain evidence="1">PD2926</strain>
    </source>
</reference>
<dbReference type="InterPro" id="IPR028978">
    <property type="entry name" value="Chorismate_lyase_/UTRA_dom_sf"/>
</dbReference>